<feature type="active site" description="Nucleophile" evidence="7">
    <location>
        <position position="359"/>
    </location>
</feature>
<dbReference type="EMBL" id="JBHUKR010000007">
    <property type="protein sequence ID" value="MFD2417689.1"/>
    <property type="molecule type" value="Genomic_DNA"/>
</dbReference>
<dbReference type="PROSITE" id="PS52029">
    <property type="entry name" value="LD_TPASE"/>
    <property type="match status" value="1"/>
</dbReference>
<sequence length="414" mass="44127">MWGMWGRRGRDDVIKHGIARRTRATVVGIALAAVLGTSACSSGSTTTTTPTPMPPNGGGQAATSAQPAKFVTQPANGATAIGPADPVKVTVSDGKIDNVTLTKPDGGTVNGQLAADKLSWSTTEPLGYGKTYTWHGTATGTDNKPVEIAGAFTTVTPRKQISASLNVGDDQTYGIAMPIALTFSSPVADKAEVERHLSVETTPKTDGSWAWLSDTRVHWRPKDYFQPNTTVKVNANIYGARFGNGAYGQEDMTSAFTIGRSEIVKGDTRTHHIQVIRDGQQIADYPASFGLDSDPGRVTPSGTYVVMEKHPTFSMSNPRYNYHDVNVPWATRLSNDGVFIHGLAASVWAQGSQNVSHGCVNLSPARAKEYYDGALLGDPVEIVGSSVQLSAADGDYADWTYSWENWTKLSALAG</sequence>
<evidence type="ECO:0000256" key="3">
    <source>
        <dbReference type="ARBA" id="ARBA00022960"/>
    </source>
</evidence>
<dbReference type="InterPro" id="IPR038063">
    <property type="entry name" value="Transpep_catalytic_dom"/>
</dbReference>
<evidence type="ECO:0000256" key="7">
    <source>
        <dbReference type="PROSITE-ProRule" id="PRU01373"/>
    </source>
</evidence>
<gene>
    <name evidence="10" type="ORF">ACFSXZ_15290</name>
</gene>
<evidence type="ECO:0000256" key="1">
    <source>
        <dbReference type="ARBA" id="ARBA00004752"/>
    </source>
</evidence>
<dbReference type="SUPFAM" id="SSF141523">
    <property type="entry name" value="L,D-transpeptidase catalytic domain-like"/>
    <property type="match status" value="1"/>
</dbReference>
<evidence type="ECO:0000256" key="6">
    <source>
        <dbReference type="ARBA" id="ARBA00023316"/>
    </source>
</evidence>
<evidence type="ECO:0000256" key="5">
    <source>
        <dbReference type="ARBA" id="ARBA00023315"/>
    </source>
</evidence>
<keyword evidence="3 7" id="KW-0133">Cell shape</keyword>
<proteinExistence type="predicted"/>
<dbReference type="Gene3D" id="2.40.440.10">
    <property type="entry name" value="L,D-transpeptidase catalytic domain-like"/>
    <property type="match status" value="1"/>
</dbReference>
<dbReference type="CDD" id="cd13432">
    <property type="entry name" value="LDT_IgD_like_2"/>
    <property type="match status" value="1"/>
</dbReference>
<dbReference type="Proteomes" id="UP001597417">
    <property type="component" value="Unassembled WGS sequence"/>
</dbReference>
<keyword evidence="6 7" id="KW-0961">Cell wall biogenesis/degradation</keyword>
<feature type="compositionally biased region" description="Low complexity" evidence="8">
    <location>
        <begin position="39"/>
        <end position="50"/>
    </location>
</feature>
<feature type="domain" description="L,D-TPase catalytic" evidence="9">
    <location>
        <begin position="262"/>
        <end position="383"/>
    </location>
</feature>
<dbReference type="Gene3D" id="2.60.40.3780">
    <property type="match status" value="1"/>
</dbReference>
<evidence type="ECO:0000313" key="10">
    <source>
        <dbReference type="EMBL" id="MFD2417689.1"/>
    </source>
</evidence>
<accession>A0ABW5FTY6</accession>
<comment type="pathway">
    <text evidence="1 7">Cell wall biogenesis; peptidoglycan biosynthesis.</text>
</comment>
<reference evidence="11" key="1">
    <citation type="journal article" date="2019" name="Int. J. Syst. Evol. Microbiol.">
        <title>The Global Catalogue of Microorganisms (GCM) 10K type strain sequencing project: providing services to taxonomists for standard genome sequencing and annotation.</title>
        <authorList>
            <consortium name="The Broad Institute Genomics Platform"/>
            <consortium name="The Broad Institute Genome Sequencing Center for Infectious Disease"/>
            <person name="Wu L."/>
            <person name="Ma J."/>
        </authorList>
    </citation>
    <scope>NUCLEOTIDE SEQUENCE [LARGE SCALE GENOMIC DNA]</scope>
    <source>
        <strain evidence="11">CGMCC 4.7645</strain>
    </source>
</reference>
<comment type="caution">
    <text evidence="10">The sequence shown here is derived from an EMBL/GenBank/DDBJ whole genome shotgun (WGS) entry which is preliminary data.</text>
</comment>
<evidence type="ECO:0000259" key="9">
    <source>
        <dbReference type="PROSITE" id="PS52029"/>
    </source>
</evidence>
<dbReference type="RefSeq" id="WP_378266467.1">
    <property type="nucleotide sequence ID" value="NZ_JBHUKR010000007.1"/>
</dbReference>
<dbReference type="InterPro" id="IPR005490">
    <property type="entry name" value="LD_TPept_cat_dom"/>
</dbReference>
<dbReference type="InterPro" id="IPR041280">
    <property type="entry name" value="Big_10"/>
</dbReference>
<organism evidence="10 11">
    <name type="scientific">Amycolatopsis pigmentata</name>
    <dbReference type="NCBI Taxonomy" id="450801"/>
    <lineage>
        <taxon>Bacteria</taxon>
        <taxon>Bacillati</taxon>
        <taxon>Actinomycetota</taxon>
        <taxon>Actinomycetes</taxon>
        <taxon>Pseudonocardiales</taxon>
        <taxon>Pseudonocardiaceae</taxon>
        <taxon>Amycolatopsis</taxon>
    </lineage>
</organism>
<evidence type="ECO:0000256" key="2">
    <source>
        <dbReference type="ARBA" id="ARBA00022679"/>
    </source>
</evidence>
<dbReference type="PANTHER" id="PTHR30582:SF2">
    <property type="entry name" value="L,D-TRANSPEPTIDASE YCIB-RELATED"/>
    <property type="match status" value="1"/>
</dbReference>
<keyword evidence="4 7" id="KW-0573">Peptidoglycan synthesis</keyword>
<evidence type="ECO:0000256" key="8">
    <source>
        <dbReference type="SAM" id="MobiDB-lite"/>
    </source>
</evidence>
<evidence type="ECO:0000256" key="4">
    <source>
        <dbReference type="ARBA" id="ARBA00022984"/>
    </source>
</evidence>
<keyword evidence="11" id="KW-1185">Reference proteome</keyword>
<name>A0ABW5FTY6_9PSEU</name>
<dbReference type="Pfam" id="PF17964">
    <property type="entry name" value="Big_10"/>
    <property type="match status" value="1"/>
</dbReference>
<keyword evidence="5" id="KW-0012">Acyltransferase</keyword>
<dbReference type="CDD" id="cd16913">
    <property type="entry name" value="YkuD_like"/>
    <property type="match status" value="1"/>
</dbReference>
<protein>
    <submittedName>
        <fullName evidence="10">Ig-like domain-containing protein</fullName>
    </submittedName>
</protein>
<evidence type="ECO:0000313" key="11">
    <source>
        <dbReference type="Proteomes" id="UP001597417"/>
    </source>
</evidence>
<keyword evidence="2" id="KW-0808">Transferase</keyword>
<feature type="region of interest" description="Disordered" evidence="8">
    <location>
        <begin position="39"/>
        <end position="63"/>
    </location>
</feature>
<dbReference type="InterPro" id="IPR050979">
    <property type="entry name" value="LD-transpeptidase"/>
</dbReference>
<dbReference type="PANTHER" id="PTHR30582">
    <property type="entry name" value="L,D-TRANSPEPTIDASE"/>
    <property type="match status" value="1"/>
</dbReference>
<dbReference type="Pfam" id="PF03734">
    <property type="entry name" value="YkuD"/>
    <property type="match status" value="1"/>
</dbReference>
<dbReference type="Gene3D" id="2.60.40.3710">
    <property type="match status" value="1"/>
</dbReference>
<feature type="active site" description="Proton donor/acceptor" evidence="7">
    <location>
        <position position="341"/>
    </location>
</feature>